<evidence type="ECO:0000313" key="12">
    <source>
        <dbReference type="Proteomes" id="UP000027734"/>
    </source>
</evidence>
<comment type="similarity">
    <text evidence="2">Belongs to the bacterial sugar transferase family.</text>
</comment>
<dbReference type="RefSeq" id="WP_025060109.1">
    <property type="nucleotide sequence ID" value="NZ_JAMC01000003.1"/>
</dbReference>
<evidence type="ECO:0000256" key="1">
    <source>
        <dbReference type="ARBA" id="ARBA00004236"/>
    </source>
</evidence>
<evidence type="ECO:0000256" key="2">
    <source>
        <dbReference type="ARBA" id="ARBA00006464"/>
    </source>
</evidence>
<evidence type="ECO:0000313" key="11">
    <source>
        <dbReference type="EMBL" id="KEJ89266.1"/>
    </source>
</evidence>
<dbReference type="STRING" id="1300350.Z948_2797"/>
<keyword evidence="5 9" id="KW-0812">Transmembrane</keyword>
<evidence type="ECO:0000259" key="10">
    <source>
        <dbReference type="Pfam" id="PF02397"/>
    </source>
</evidence>
<comment type="caution">
    <text evidence="11">The sequence shown here is derived from an EMBL/GenBank/DDBJ whole genome shotgun (WGS) entry which is preliminary data.</text>
</comment>
<evidence type="ECO:0000256" key="6">
    <source>
        <dbReference type="ARBA" id="ARBA00022989"/>
    </source>
</evidence>
<evidence type="ECO:0000256" key="5">
    <source>
        <dbReference type="ARBA" id="ARBA00022692"/>
    </source>
</evidence>
<name>A0A073IIB7_9RHOB</name>
<sequence length="248" mass="28214">MKKFDADQPGYGLGRLATAGGDVDARVSIMRSHAFKFQRQVAPKKPAPYRNGGKRLLETVLIVLSLPFFLPIVALCAVALWIEGGNPFYRQIRLGQNGKRFSILKLRTMVRDADAVLEDYLARDPEMRREWNEKQKLINDPRVTRVGAFLRSTSLDELPQLWNVLTGDMSLIGPRPMMPEQLTMYGDPAHYFALRPGITGLWQISARNENRFSFRNEVDATYNKQMSMKGDIAIIFKTIGVMLRRTGH</sequence>
<reference evidence="11 12" key="1">
    <citation type="submission" date="2014-01" db="EMBL/GenBank/DDBJ databases">
        <title>Sulfitobacter donghicola JCM 14565 Genome Sequencing.</title>
        <authorList>
            <person name="Lai Q."/>
            <person name="Hong Z."/>
        </authorList>
    </citation>
    <scope>NUCLEOTIDE SEQUENCE [LARGE SCALE GENOMIC DNA]</scope>
    <source>
        <strain evidence="11 12">JCM 14565</strain>
    </source>
</reference>
<dbReference type="EMBL" id="JAMC01000003">
    <property type="protein sequence ID" value="KEJ89266.1"/>
    <property type="molecule type" value="Genomic_DNA"/>
</dbReference>
<dbReference type="InterPro" id="IPR003362">
    <property type="entry name" value="Bact_transf"/>
</dbReference>
<organism evidence="11 12">
    <name type="scientific">Sulfitobacter donghicola DSW-25 = KCTC 12864 = JCM 14565</name>
    <dbReference type="NCBI Taxonomy" id="1300350"/>
    <lineage>
        <taxon>Bacteria</taxon>
        <taxon>Pseudomonadati</taxon>
        <taxon>Pseudomonadota</taxon>
        <taxon>Alphaproteobacteria</taxon>
        <taxon>Rhodobacterales</taxon>
        <taxon>Roseobacteraceae</taxon>
        <taxon>Sulfitobacter</taxon>
    </lineage>
</organism>
<keyword evidence="7 9" id="KW-0472">Membrane</keyword>
<comment type="subcellular location">
    <subcellularLocation>
        <location evidence="1">Cell membrane</location>
    </subcellularLocation>
</comment>
<evidence type="ECO:0000256" key="4">
    <source>
        <dbReference type="ARBA" id="ARBA00022679"/>
    </source>
</evidence>
<dbReference type="GO" id="GO:0016780">
    <property type="term" value="F:phosphotransferase activity, for other substituted phosphate groups"/>
    <property type="evidence" value="ECO:0007669"/>
    <property type="project" value="TreeGrafter"/>
</dbReference>
<accession>A0A073IIB7</accession>
<feature type="transmembrane region" description="Helical" evidence="9">
    <location>
        <begin position="60"/>
        <end position="82"/>
    </location>
</feature>
<dbReference type="PANTHER" id="PTHR30576">
    <property type="entry name" value="COLANIC BIOSYNTHESIS UDP-GLUCOSE LIPID CARRIER TRANSFERASE"/>
    <property type="match status" value="1"/>
</dbReference>
<protein>
    <submittedName>
        <fullName evidence="11">Sugar transferase</fullName>
    </submittedName>
</protein>
<evidence type="ECO:0000256" key="7">
    <source>
        <dbReference type="ARBA" id="ARBA00023136"/>
    </source>
</evidence>
<keyword evidence="3" id="KW-1003">Cell membrane</keyword>
<keyword evidence="4 11" id="KW-0808">Transferase</keyword>
<dbReference type="eggNOG" id="COG2148">
    <property type="taxonomic scope" value="Bacteria"/>
</dbReference>
<feature type="domain" description="Bacterial sugar transferase" evidence="10">
    <location>
        <begin position="54"/>
        <end position="243"/>
    </location>
</feature>
<proteinExistence type="inferred from homology"/>
<keyword evidence="12" id="KW-1185">Reference proteome</keyword>
<evidence type="ECO:0000256" key="9">
    <source>
        <dbReference type="SAM" id="Phobius"/>
    </source>
</evidence>
<dbReference type="Proteomes" id="UP000027734">
    <property type="component" value="Unassembled WGS sequence"/>
</dbReference>
<dbReference type="GO" id="GO:0000271">
    <property type="term" value="P:polysaccharide biosynthetic process"/>
    <property type="evidence" value="ECO:0007669"/>
    <property type="project" value="UniProtKB-KW"/>
</dbReference>
<evidence type="ECO:0000256" key="8">
    <source>
        <dbReference type="ARBA" id="ARBA00023169"/>
    </source>
</evidence>
<dbReference type="PANTHER" id="PTHR30576:SF4">
    <property type="entry name" value="UNDECAPRENYL-PHOSPHATE GALACTOSE PHOSPHOTRANSFERASE"/>
    <property type="match status" value="1"/>
</dbReference>
<evidence type="ECO:0000256" key="3">
    <source>
        <dbReference type="ARBA" id="ARBA00022475"/>
    </source>
</evidence>
<keyword evidence="6 9" id="KW-1133">Transmembrane helix</keyword>
<dbReference type="GO" id="GO:0005886">
    <property type="term" value="C:plasma membrane"/>
    <property type="evidence" value="ECO:0007669"/>
    <property type="project" value="UniProtKB-SubCell"/>
</dbReference>
<dbReference type="Pfam" id="PF02397">
    <property type="entry name" value="Bac_transf"/>
    <property type="match status" value="1"/>
</dbReference>
<gene>
    <name evidence="11" type="ORF">DSW25_09565</name>
</gene>
<keyword evidence="8" id="KW-0270">Exopolysaccharide synthesis</keyword>
<dbReference type="AlphaFoldDB" id="A0A073IIB7"/>